<feature type="compositionally biased region" description="Low complexity" evidence="1">
    <location>
        <begin position="69"/>
        <end position="88"/>
    </location>
</feature>
<dbReference type="InterPro" id="IPR040976">
    <property type="entry name" value="Pkinase_fungal"/>
</dbReference>
<dbReference type="InterPro" id="IPR011009">
    <property type="entry name" value="Kinase-like_dom_sf"/>
</dbReference>
<feature type="region of interest" description="Disordered" evidence="1">
    <location>
        <begin position="1"/>
        <end position="93"/>
    </location>
</feature>
<dbReference type="PROSITE" id="PS00109">
    <property type="entry name" value="PROTEIN_KINASE_TYR"/>
    <property type="match status" value="1"/>
</dbReference>
<feature type="domain" description="Fungal-type protein kinase" evidence="2">
    <location>
        <begin position="229"/>
        <end position="321"/>
    </location>
</feature>
<dbReference type="EMBL" id="FMSP01000019">
    <property type="protein sequence ID" value="SCV73654.1"/>
    <property type="molecule type" value="Genomic_DNA"/>
</dbReference>
<protein>
    <submittedName>
        <fullName evidence="3">BQ2448_6084 protein</fullName>
    </submittedName>
</protein>
<evidence type="ECO:0000313" key="4">
    <source>
        <dbReference type="Proteomes" id="UP000198372"/>
    </source>
</evidence>
<keyword evidence="4" id="KW-1185">Reference proteome</keyword>
<dbReference type="Gene3D" id="1.10.510.10">
    <property type="entry name" value="Transferase(Phosphotransferase) domain 1"/>
    <property type="match status" value="1"/>
</dbReference>
<reference evidence="4" key="1">
    <citation type="submission" date="2016-09" db="EMBL/GenBank/DDBJ databases">
        <authorList>
            <person name="Jeantristanb JTB J.-T."/>
            <person name="Ricardo R."/>
        </authorList>
    </citation>
    <scope>NUCLEOTIDE SEQUENCE [LARGE SCALE GENOMIC DNA]</scope>
</reference>
<gene>
    <name evidence="3" type="ORF">BQ2448_6084</name>
</gene>
<evidence type="ECO:0000256" key="1">
    <source>
        <dbReference type="SAM" id="MobiDB-lite"/>
    </source>
</evidence>
<dbReference type="GO" id="GO:0004672">
    <property type="term" value="F:protein kinase activity"/>
    <property type="evidence" value="ECO:0007669"/>
    <property type="project" value="InterPro"/>
</dbReference>
<evidence type="ECO:0000313" key="3">
    <source>
        <dbReference type="EMBL" id="SCV73654.1"/>
    </source>
</evidence>
<proteinExistence type="predicted"/>
<dbReference type="OrthoDB" id="5569250at2759"/>
<dbReference type="InterPro" id="IPR008266">
    <property type="entry name" value="Tyr_kinase_AS"/>
</dbReference>
<feature type="compositionally biased region" description="Low complexity" evidence="1">
    <location>
        <begin position="53"/>
        <end position="62"/>
    </location>
</feature>
<dbReference type="STRING" id="269621.A0A238FP38"/>
<sequence>MQDLSPCDAWHHGGRESSLGDPLVTPIRRRPNAQLDGSPSLTASLPESDKSSRASAQASSAPSSPPSTPSSGHENHSSVSSSSGSSTCSDEDQGFEWQPLRDVFIKPLDNSEIDGGGSEPPLMPEITWESGEPSLERDGLTNIIDVYRESKFRIAPKFLRGGGGKPRQFTPRAMEVVFHERCFDPIWVIGSTASLARVMLGAAKGERRTQLGPVDLRKLTRGSPISFSGLRNLYRMSILHRDISARNIMVDQDGPGVLIDYDLAMYINDDDDPSSALGRGRFAGTFPFLARPRFPSYDPKSPALPHQPWHDIESLAYVLLFFIFSRPEGPNDPKIMSDTAKGIWSSWDTPGPSGCGPGECKMVLFRGHPRLHNLLDRYETFWTGISDLVGIVVSSCGLKSPRTHNMVVEEELEVEAQWEQGQLSYDRLVAALSSFVDEALKGQGVCGSPTIGSR</sequence>
<dbReference type="SUPFAM" id="SSF56112">
    <property type="entry name" value="Protein kinase-like (PK-like)"/>
    <property type="match status" value="1"/>
</dbReference>
<organism evidence="3 4">
    <name type="scientific">Microbotryum intermedium</name>
    <dbReference type="NCBI Taxonomy" id="269621"/>
    <lineage>
        <taxon>Eukaryota</taxon>
        <taxon>Fungi</taxon>
        <taxon>Dikarya</taxon>
        <taxon>Basidiomycota</taxon>
        <taxon>Pucciniomycotina</taxon>
        <taxon>Microbotryomycetes</taxon>
        <taxon>Microbotryales</taxon>
        <taxon>Microbotryaceae</taxon>
        <taxon>Microbotryum</taxon>
    </lineage>
</organism>
<name>A0A238FP38_9BASI</name>
<evidence type="ECO:0000259" key="2">
    <source>
        <dbReference type="Pfam" id="PF17667"/>
    </source>
</evidence>
<dbReference type="Proteomes" id="UP000198372">
    <property type="component" value="Unassembled WGS sequence"/>
</dbReference>
<accession>A0A238FP38</accession>
<dbReference type="AlphaFoldDB" id="A0A238FP38"/>
<dbReference type="Pfam" id="PF17667">
    <property type="entry name" value="Pkinase_fungal"/>
    <property type="match status" value="1"/>
</dbReference>
<feature type="compositionally biased region" description="Polar residues" evidence="1">
    <location>
        <begin position="35"/>
        <end position="45"/>
    </location>
</feature>